<proteinExistence type="predicted"/>
<keyword evidence="1" id="KW-0812">Transmembrane</keyword>
<evidence type="ECO:0000313" key="2">
    <source>
        <dbReference type="EMBL" id="KAK7838003.1"/>
    </source>
</evidence>
<dbReference type="EMBL" id="PKMF04000315">
    <property type="protein sequence ID" value="KAK7838003.1"/>
    <property type="molecule type" value="Genomic_DNA"/>
</dbReference>
<accession>A0AAW0KHI2</accession>
<evidence type="ECO:0000313" key="3">
    <source>
        <dbReference type="Proteomes" id="UP000237347"/>
    </source>
</evidence>
<dbReference type="Proteomes" id="UP000237347">
    <property type="component" value="Unassembled WGS sequence"/>
</dbReference>
<keyword evidence="1" id="KW-0472">Membrane</keyword>
<evidence type="ECO:0000256" key="1">
    <source>
        <dbReference type="SAM" id="Phobius"/>
    </source>
</evidence>
<name>A0AAW0KHI2_QUESU</name>
<protein>
    <submittedName>
        <fullName evidence="2">Uncharacterized protein</fullName>
    </submittedName>
</protein>
<reference evidence="2 3" key="1">
    <citation type="journal article" date="2018" name="Sci. Data">
        <title>The draft genome sequence of cork oak.</title>
        <authorList>
            <person name="Ramos A.M."/>
            <person name="Usie A."/>
            <person name="Barbosa P."/>
            <person name="Barros P.M."/>
            <person name="Capote T."/>
            <person name="Chaves I."/>
            <person name="Simoes F."/>
            <person name="Abreu I."/>
            <person name="Carrasquinho I."/>
            <person name="Faro C."/>
            <person name="Guimaraes J.B."/>
            <person name="Mendonca D."/>
            <person name="Nobrega F."/>
            <person name="Rodrigues L."/>
            <person name="Saibo N.J.M."/>
            <person name="Varela M.C."/>
            <person name="Egas C."/>
            <person name="Matos J."/>
            <person name="Miguel C.M."/>
            <person name="Oliveira M.M."/>
            <person name="Ricardo C.P."/>
            <person name="Goncalves S."/>
        </authorList>
    </citation>
    <scope>NUCLEOTIDE SEQUENCE [LARGE SCALE GENOMIC DNA]</scope>
    <source>
        <strain evidence="3">cv. HL8</strain>
    </source>
</reference>
<comment type="caution">
    <text evidence="2">The sequence shown here is derived from an EMBL/GenBank/DDBJ whole genome shotgun (WGS) entry which is preliminary data.</text>
</comment>
<organism evidence="2 3">
    <name type="scientific">Quercus suber</name>
    <name type="common">Cork oak</name>
    <dbReference type="NCBI Taxonomy" id="58331"/>
    <lineage>
        <taxon>Eukaryota</taxon>
        <taxon>Viridiplantae</taxon>
        <taxon>Streptophyta</taxon>
        <taxon>Embryophyta</taxon>
        <taxon>Tracheophyta</taxon>
        <taxon>Spermatophyta</taxon>
        <taxon>Magnoliopsida</taxon>
        <taxon>eudicotyledons</taxon>
        <taxon>Gunneridae</taxon>
        <taxon>Pentapetalae</taxon>
        <taxon>rosids</taxon>
        <taxon>fabids</taxon>
        <taxon>Fagales</taxon>
        <taxon>Fagaceae</taxon>
        <taxon>Quercus</taxon>
    </lineage>
</organism>
<dbReference type="AlphaFoldDB" id="A0AAW0KHI2"/>
<keyword evidence="3" id="KW-1185">Reference proteome</keyword>
<feature type="transmembrane region" description="Helical" evidence="1">
    <location>
        <begin position="187"/>
        <end position="207"/>
    </location>
</feature>
<keyword evidence="1" id="KW-1133">Transmembrane helix</keyword>
<sequence>MDSANKRNPIKRSICSLSASASVSTVGFDGAPAPGACFFLIPLTMSSILRSMLAASMAVLKYVASCYAQNIGLETGPIITTGFSLQDDLVGRQAFTFSMPSIDELFCFKAADTVNSVAPPPGRSFGFFIISLLAPLKSTVQAFGSLQSTMKAKNSSPIFLTSNNPALVPTSDSCSSSGLFTITAPHALAILLLSVFLNLLIALTPCLHR</sequence>
<gene>
    <name evidence="2" type="ORF">CFP56_020354</name>
</gene>